<dbReference type="Proteomes" id="UP000640426">
    <property type="component" value="Unassembled WGS sequence"/>
</dbReference>
<dbReference type="InterPro" id="IPR019285">
    <property type="entry name" value="DUF2336"/>
</dbReference>
<dbReference type="RefSeq" id="WP_199035957.1">
    <property type="nucleotide sequence ID" value="NZ_JAELXS010000002.1"/>
</dbReference>
<reference evidence="2" key="1">
    <citation type="submission" date="2020-12" db="EMBL/GenBank/DDBJ databases">
        <title>Hymenobacter sp.</title>
        <authorList>
            <person name="Kim M.K."/>
        </authorList>
    </citation>
    <scope>NUCLEOTIDE SEQUENCE [LARGE SCALE GENOMIC DNA]</scope>
    <source>
        <strain evidence="2">BT553</strain>
    </source>
</reference>
<gene>
    <name evidence="1" type="ORF">JAO74_05615</name>
</gene>
<keyword evidence="2" id="KW-1185">Reference proteome</keyword>
<proteinExistence type="predicted"/>
<name>A0ABS0XML3_9SPHN</name>
<organism evidence="1 2">
    <name type="scientific">Sphingomonas mollis</name>
    <dbReference type="NCBI Taxonomy" id="2795726"/>
    <lineage>
        <taxon>Bacteria</taxon>
        <taxon>Pseudomonadati</taxon>
        <taxon>Pseudomonadota</taxon>
        <taxon>Alphaproteobacteria</taxon>
        <taxon>Sphingomonadales</taxon>
        <taxon>Sphingomonadaceae</taxon>
        <taxon>Sphingomonas</taxon>
    </lineage>
</organism>
<accession>A0ABS0XML3</accession>
<protein>
    <submittedName>
        <fullName evidence="1">DUF2336 domain-containing protein</fullName>
    </submittedName>
</protein>
<sequence>MAPGSDDEAAGGWAPYGLAARVAAAESRVQAELDAAVADAGLSDGYRLDERTRLALGESLRSMVATVEAAIRRHATRLLADRAAPGGTALRSSEEAVARLMRAGLLRERALLADVIARVREDLIAETLPVAVTGPDEPSLLVRLSAAPDALVARAAIALLAADSRRRDARDCGEMQVDDLSSDLHRRLVWHVAAALRGDGADPVVDRALSEAAARCLSAHDDHERGDSVALRLAAAIDPRPAEISSLLVEAIGDRRLGFFIALLAQTLALSIEQVRTLTIDPVGDRLWLALRALGLDRTAIARIGLALADADSRRDVEAFAQQIDMIARIPVDHAMTALAPLALPTEYRAAIRMVDRWTIR</sequence>
<comment type="caution">
    <text evidence="1">The sequence shown here is derived from an EMBL/GenBank/DDBJ whole genome shotgun (WGS) entry which is preliminary data.</text>
</comment>
<dbReference type="EMBL" id="JAELXS010000002">
    <property type="protein sequence ID" value="MBJ6121268.1"/>
    <property type="molecule type" value="Genomic_DNA"/>
</dbReference>
<dbReference type="Pfam" id="PF10098">
    <property type="entry name" value="DUF2336"/>
    <property type="match status" value="1"/>
</dbReference>
<evidence type="ECO:0000313" key="2">
    <source>
        <dbReference type="Proteomes" id="UP000640426"/>
    </source>
</evidence>
<evidence type="ECO:0000313" key="1">
    <source>
        <dbReference type="EMBL" id="MBJ6121268.1"/>
    </source>
</evidence>